<reference evidence="2 3" key="1">
    <citation type="journal article" date="2018" name="Evol. Lett.">
        <title>Horizontal gene cluster transfer increased hallucinogenic mushroom diversity.</title>
        <authorList>
            <person name="Reynolds H.T."/>
            <person name="Vijayakumar V."/>
            <person name="Gluck-Thaler E."/>
            <person name="Korotkin H.B."/>
            <person name="Matheny P.B."/>
            <person name="Slot J.C."/>
        </authorList>
    </citation>
    <scope>NUCLEOTIDE SEQUENCE [LARGE SCALE GENOMIC DNA]</scope>
    <source>
        <strain evidence="2 3">2629</strain>
    </source>
</reference>
<accession>A0A409YWS3</accession>
<sequence>MMSSTLAELFNNFKFSIGGSVLQDPLVGIQEIKGHLALLRAFTRLKEDAIKHAFFNEFGTYWDDDEGRWRYFVGFAVERFDTWCESLEEKDVSLSWDEFLPPVDVLMVWHAYLLNPLWYAEDAQRIPRCKILAKLGVHLTSALKSVRFPAFITDDLEDVNQSERQSHWQQRTSLDFDPFDSLYTFRKRRMKNLCCGHVDEVEFAGPNMVRNGKGVGRGCLQSDFGHICSNTPNHDYLVWYKTKWSGHLQPTLSRRRCAIQKLARDLVKSTSDPEGYLPGTYLDTGDEGSAKAMRDEGMRVKELLISHINKDERVVAKLPVVGSTNYARECDRFAWDVSKFYDRWEVLKIMGNSELTRRILNTYVDDKVYSVDLYTAVLRHERFMHQIQELNWLVPGVFDEPVQVLPDEQDEPVSENRRLRVLYLAMARYHAFMDLFSIQTDHKTILVPTLDIDLVWHTHMLMHSSYWDDCYKHIGRLVDHEDKVSSMTLSKAFDTTALLWNRRFGVRYSYCGCPSPSEITLQGAIDAVGVISRRPDALERRRVAITLQPPRPFLSPPVRISLTRVKRMKAEKKYRKRTRNVENGELETSYPSVRARLATHASNHTAVYRRAQTVEESAEVEGIRRRKVKELQGEMTRLLLRSIVKFYAGFATGMWDYGVVGDFVGTSKRVRRGSDGGDGDGEDEQHPMPRKREYQYFIRHPHFTTFVEIGDDNEWKTELGGLDAVDQIPRPGFYIVRTRVSRNIKHRSHSHISQDGYDPPTIHSQSQAEMDGLGDDTSADNHLLDGKAEMASARRPGGDGYDGRGASRPVKAGGTSSSVIHSSAGAMSAIASGSGRDGYDETSHLIPHDEEPEETGEVYVDHQKLQERFGHIVRAKEGKMVNVASHIPFNLHNQVIPAESSRASGSRSTSMSNEGRGDTYHPHHSHQRGYNTFNYTAESSASAHHQHSHQRGLLDPETDPFLAASRRSPSPAHTPTSEQPRPTPILNIRLVGYQGKRTRGRARERAGAGGDAVVDVSTTPGTGPGQGEEDVQTPTYLTYAAGAGGKGSAMSGSHSKAVNETLQKLQNAGPIVMSWGD</sequence>
<dbReference type="PANTHER" id="PTHR34365:SF7">
    <property type="entry name" value="GLYCINE-RICH DOMAIN-CONTAINING PROTEIN 1"/>
    <property type="match status" value="1"/>
</dbReference>
<organism evidence="2 3">
    <name type="scientific">Panaeolus cyanescens</name>
    <dbReference type="NCBI Taxonomy" id="181874"/>
    <lineage>
        <taxon>Eukaryota</taxon>
        <taxon>Fungi</taxon>
        <taxon>Dikarya</taxon>
        <taxon>Basidiomycota</taxon>
        <taxon>Agaricomycotina</taxon>
        <taxon>Agaricomycetes</taxon>
        <taxon>Agaricomycetidae</taxon>
        <taxon>Agaricales</taxon>
        <taxon>Agaricineae</taxon>
        <taxon>Galeropsidaceae</taxon>
        <taxon>Panaeolus</taxon>
    </lineage>
</organism>
<feature type="region of interest" description="Disordered" evidence="1">
    <location>
        <begin position="745"/>
        <end position="857"/>
    </location>
</feature>
<protein>
    <submittedName>
        <fullName evidence="2">Uncharacterized protein</fullName>
    </submittedName>
</protein>
<dbReference type="AlphaFoldDB" id="A0A409YWS3"/>
<evidence type="ECO:0000313" key="2">
    <source>
        <dbReference type="EMBL" id="PPR07442.1"/>
    </source>
</evidence>
<feature type="compositionally biased region" description="Low complexity" evidence="1">
    <location>
        <begin position="900"/>
        <end position="912"/>
    </location>
</feature>
<feature type="compositionally biased region" description="Polar residues" evidence="1">
    <location>
        <begin position="928"/>
        <end position="938"/>
    </location>
</feature>
<feature type="region of interest" description="Disordered" evidence="1">
    <location>
        <begin position="895"/>
        <end position="1032"/>
    </location>
</feature>
<comment type="caution">
    <text evidence="2">The sequence shown here is derived from an EMBL/GenBank/DDBJ whole genome shotgun (WGS) entry which is preliminary data.</text>
</comment>
<name>A0A409YWS3_9AGAR</name>
<dbReference type="Pfam" id="PF07173">
    <property type="entry name" value="GRDP-like"/>
    <property type="match status" value="1"/>
</dbReference>
<dbReference type="EMBL" id="NHTK01000451">
    <property type="protein sequence ID" value="PPR07442.1"/>
    <property type="molecule type" value="Genomic_DNA"/>
</dbReference>
<keyword evidence="3" id="KW-1185">Reference proteome</keyword>
<feature type="region of interest" description="Disordered" evidence="1">
    <location>
        <begin position="669"/>
        <end position="689"/>
    </location>
</feature>
<dbReference type="Proteomes" id="UP000284842">
    <property type="component" value="Unassembled WGS sequence"/>
</dbReference>
<evidence type="ECO:0000313" key="3">
    <source>
        <dbReference type="Proteomes" id="UP000284842"/>
    </source>
</evidence>
<feature type="compositionally biased region" description="Low complexity" evidence="1">
    <location>
        <begin position="822"/>
        <end position="834"/>
    </location>
</feature>
<dbReference type="OrthoDB" id="2684236at2759"/>
<dbReference type="InParanoid" id="A0A409YWS3"/>
<feature type="compositionally biased region" description="Basic and acidic residues" evidence="1">
    <location>
        <begin position="837"/>
        <end position="849"/>
    </location>
</feature>
<dbReference type="InterPro" id="IPR009836">
    <property type="entry name" value="GRDP-like"/>
</dbReference>
<dbReference type="PANTHER" id="PTHR34365">
    <property type="entry name" value="ENOLASE (DUF1399)"/>
    <property type="match status" value="1"/>
</dbReference>
<evidence type="ECO:0000256" key="1">
    <source>
        <dbReference type="SAM" id="MobiDB-lite"/>
    </source>
</evidence>
<feature type="compositionally biased region" description="Polar residues" evidence="1">
    <location>
        <begin position="967"/>
        <end position="980"/>
    </location>
</feature>
<dbReference type="STRING" id="181874.A0A409YWS3"/>
<gene>
    <name evidence="2" type="ORF">CVT24_007708</name>
</gene>
<proteinExistence type="predicted"/>